<sequence>MDQYDQRSRPVESQYQRSSIFFSTVSDPRDFILGRPDPSASDLVGWKRGEVLATYKRADDYRLTFEFPAPLYVTKTIPIDRIPARQIDVNPDGYVYIRDLDTEASFASIEDLREWVENKMAQPKGELISFRLSPGQKLRFRALYFFAADVPKCALTIIGPTQ</sequence>
<gene>
    <name evidence="1" type="ORF">GMRT_15247</name>
</gene>
<dbReference type="VEuPathDB" id="GiardiaDB:GMRT_15247"/>
<evidence type="ECO:0000313" key="1">
    <source>
        <dbReference type="EMBL" id="TNJ28171.1"/>
    </source>
</evidence>
<evidence type="ECO:0000313" key="2">
    <source>
        <dbReference type="Proteomes" id="UP000315496"/>
    </source>
</evidence>
<dbReference type="OrthoDB" id="10250100at2759"/>
<protein>
    <submittedName>
        <fullName evidence="1">Uncharacterized protein</fullName>
    </submittedName>
</protein>
<dbReference type="EMBL" id="VDLU01000002">
    <property type="protein sequence ID" value="TNJ28171.1"/>
    <property type="molecule type" value="Genomic_DNA"/>
</dbReference>
<accession>A0A4Z1T6Q9</accession>
<name>A0A4Z1T6Q9_GIAMU</name>
<reference evidence="1 2" key="1">
    <citation type="submission" date="2019-05" db="EMBL/GenBank/DDBJ databases">
        <title>The compact genome of Giardia muris reveals important steps in the evolution of intestinal protozoan parasites.</title>
        <authorList>
            <person name="Xu F."/>
            <person name="Jimenez-Gonzalez A."/>
            <person name="Einarsson E."/>
            <person name="Astvaldsson A."/>
            <person name="Peirasmaki D."/>
            <person name="Eckmann L."/>
            <person name="Andersson J.O."/>
            <person name="Svard S.G."/>
            <person name="Jerlstrom-Hultqvist J."/>
        </authorList>
    </citation>
    <scope>NUCLEOTIDE SEQUENCE [LARGE SCALE GENOMIC DNA]</scope>
    <source>
        <strain evidence="1 2">Roberts-Thomson</strain>
    </source>
</reference>
<organism evidence="1 2">
    <name type="scientific">Giardia muris</name>
    <dbReference type="NCBI Taxonomy" id="5742"/>
    <lineage>
        <taxon>Eukaryota</taxon>
        <taxon>Metamonada</taxon>
        <taxon>Diplomonadida</taxon>
        <taxon>Hexamitidae</taxon>
        <taxon>Giardiinae</taxon>
        <taxon>Giardia</taxon>
    </lineage>
</organism>
<proteinExistence type="predicted"/>
<keyword evidence="2" id="KW-1185">Reference proteome</keyword>
<comment type="caution">
    <text evidence="1">The sequence shown here is derived from an EMBL/GenBank/DDBJ whole genome shotgun (WGS) entry which is preliminary data.</text>
</comment>
<dbReference type="Proteomes" id="UP000315496">
    <property type="component" value="Chromosome 2"/>
</dbReference>
<dbReference type="AlphaFoldDB" id="A0A4Z1T6Q9"/>